<accession>A0A318ZC24</accession>
<dbReference type="Pfam" id="PF00172">
    <property type="entry name" value="Zn_clus"/>
    <property type="match status" value="1"/>
</dbReference>
<dbReference type="PANTHER" id="PTHR31069">
    <property type="entry name" value="OLEATE-ACTIVATED TRANSCRIPTION FACTOR 1-RELATED"/>
    <property type="match status" value="1"/>
</dbReference>
<dbReference type="GO" id="GO:0003677">
    <property type="term" value="F:DNA binding"/>
    <property type="evidence" value="ECO:0007669"/>
    <property type="project" value="UniProtKB-KW"/>
</dbReference>
<keyword evidence="3" id="KW-0804">Transcription</keyword>
<reference evidence="6 7" key="1">
    <citation type="submission" date="2016-12" db="EMBL/GenBank/DDBJ databases">
        <title>The genomes of Aspergillus section Nigri reveals drivers in fungal speciation.</title>
        <authorList>
            <consortium name="DOE Joint Genome Institute"/>
            <person name="Vesth T.C."/>
            <person name="Nybo J."/>
            <person name="Theobald S."/>
            <person name="Brandl J."/>
            <person name="Frisvad J.C."/>
            <person name="Nielsen K.F."/>
            <person name="Lyhne E.K."/>
            <person name="Kogle M.E."/>
            <person name="Kuo A."/>
            <person name="Riley R."/>
            <person name="Clum A."/>
            <person name="Nolan M."/>
            <person name="Lipzen A."/>
            <person name="Salamov A."/>
            <person name="Henrissat B."/>
            <person name="Wiebenga A."/>
            <person name="De Vries R.P."/>
            <person name="Grigoriev I.V."/>
            <person name="Mortensen U.H."/>
            <person name="Andersen M.R."/>
            <person name="Baker S.E."/>
        </authorList>
    </citation>
    <scope>NUCLEOTIDE SEQUENCE [LARGE SCALE GENOMIC DNA]</scope>
    <source>
        <strain evidence="6 7">JOP 1030-1</strain>
    </source>
</reference>
<dbReference type="RefSeq" id="XP_025430059.1">
    <property type="nucleotide sequence ID" value="XM_025576864.1"/>
</dbReference>
<dbReference type="AlphaFoldDB" id="A0A318ZC24"/>
<dbReference type="GO" id="GO:0008270">
    <property type="term" value="F:zinc ion binding"/>
    <property type="evidence" value="ECO:0007669"/>
    <property type="project" value="InterPro"/>
</dbReference>
<evidence type="ECO:0000259" key="5">
    <source>
        <dbReference type="PROSITE" id="PS50048"/>
    </source>
</evidence>
<dbReference type="Pfam" id="PF11951">
    <property type="entry name" value="Fungal_trans_2"/>
    <property type="match status" value="1"/>
</dbReference>
<dbReference type="InterPro" id="IPR050675">
    <property type="entry name" value="OAF3"/>
</dbReference>
<dbReference type="GeneID" id="37078093"/>
<dbReference type="PROSITE" id="PS50048">
    <property type="entry name" value="ZN2_CY6_FUNGAL_2"/>
    <property type="match status" value="1"/>
</dbReference>
<dbReference type="SMART" id="SM00066">
    <property type="entry name" value="GAL4"/>
    <property type="match status" value="1"/>
</dbReference>
<dbReference type="SUPFAM" id="SSF57701">
    <property type="entry name" value="Zn2/Cys6 DNA-binding domain"/>
    <property type="match status" value="1"/>
</dbReference>
<dbReference type="InterPro" id="IPR036864">
    <property type="entry name" value="Zn2-C6_fun-type_DNA-bd_sf"/>
</dbReference>
<dbReference type="InterPro" id="IPR001138">
    <property type="entry name" value="Zn2Cys6_DnaBD"/>
</dbReference>
<dbReference type="OrthoDB" id="5089701at2759"/>
<dbReference type="PANTHER" id="PTHR31069:SF25">
    <property type="entry name" value="TRANSCRIPTION FACTOR, PUTATIVE (EUROFUNG)-RELATED"/>
    <property type="match status" value="1"/>
</dbReference>
<keyword evidence="7" id="KW-1185">Reference proteome</keyword>
<dbReference type="Gene3D" id="4.10.240.10">
    <property type="entry name" value="Zn(2)-C6 fungal-type DNA-binding domain"/>
    <property type="match status" value="1"/>
</dbReference>
<evidence type="ECO:0000313" key="6">
    <source>
        <dbReference type="EMBL" id="PYH44077.1"/>
    </source>
</evidence>
<evidence type="ECO:0000313" key="7">
    <source>
        <dbReference type="Proteomes" id="UP000248349"/>
    </source>
</evidence>
<dbReference type="Proteomes" id="UP000248349">
    <property type="component" value="Unassembled WGS sequence"/>
</dbReference>
<keyword evidence="2" id="KW-0238">DNA-binding</keyword>
<dbReference type="EMBL" id="KZ821239">
    <property type="protein sequence ID" value="PYH44077.1"/>
    <property type="molecule type" value="Genomic_DNA"/>
</dbReference>
<dbReference type="GO" id="GO:0009893">
    <property type="term" value="P:positive regulation of metabolic process"/>
    <property type="evidence" value="ECO:0007669"/>
    <property type="project" value="UniProtKB-ARBA"/>
</dbReference>
<keyword evidence="1" id="KW-0805">Transcription regulation</keyword>
<sequence>MAGSKASGNRSRRTHVLGACKTCRRRHAKCDQRRPSCQMCRASGVLCEGFADDIRWVSARPPRGREKKHRDAAKHGPRRLLYTEKSRLSMSDALSADLLAGSIDASLAEIDLRTRDSERGAERSLVVRPFSVLDLSDKMHQDIAAQPAVSPDKAIVSSPRGAAPPVETSLVVSPSLAQESIASMNDLLQWSDLFSMDLQMPDSMMSTAFDTGDALFLEPDAQAAVNGGAIGMTDSTLDANTAQEIHSTVMPQISADLGSEPADVLVHAHFLLRHFQDHVISRMSAIPLQQKSPWKILNVPSAVVTYSDLTFLSAQNISHARLANLYCLLACAAHHLSVDPSTTTSDDSRATWHPIAEHAYRLAREHMQTSLRNEIQPKVAKYKDQLMAICALTEYAIISGQPQDARCYMVDAERLLRLRGLSKRRISQKARLLHHVYTWLRIISESTYTLHDYTPSEHFLDALRCSFRCPKSDTIAKPTTTTTTTTPNEHPPRLDDFLRLARCPSDSDLNIHEPKSQEVGLHEIHLQDSRSYPDTLYHQIYGIPETWLSLVSQTTRLANVMETFRLARRTRSVKQASSEAWDALHRRSARLENMVCALASRKGEREGGTGTGTERANNRSEPGVQAHACLLDALNAALVIFFYRRIREVHPLVLEGFVDQVVSSLGRFDAALTEAGWTGPGTAWPLFIAGCEAMTAERRGEVLRLLEKGEARCGFAGFRVAREVLKEVWVQQDEHLTSSRGESVPTWLDVTKRGQIWPILA</sequence>
<evidence type="ECO:0000256" key="1">
    <source>
        <dbReference type="ARBA" id="ARBA00023015"/>
    </source>
</evidence>
<dbReference type="GO" id="GO:0000981">
    <property type="term" value="F:DNA-binding transcription factor activity, RNA polymerase II-specific"/>
    <property type="evidence" value="ECO:0007669"/>
    <property type="project" value="InterPro"/>
</dbReference>
<evidence type="ECO:0000256" key="2">
    <source>
        <dbReference type="ARBA" id="ARBA00023125"/>
    </source>
</evidence>
<name>A0A318ZC24_9EURO</name>
<evidence type="ECO:0000256" key="3">
    <source>
        <dbReference type="ARBA" id="ARBA00023163"/>
    </source>
</evidence>
<keyword evidence="4" id="KW-0539">Nucleus</keyword>
<protein>
    <recommendedName>
        <fullName evidence="5">Zn(2)-C6 fungal-type domain-containing protein</fullName>
    </recommendedName>
</protein>
<proteinExistence type="predicted"/>
<organism evidence="6 7">
    <name type="scientific">Aspergillus saccharolyticus JOP 1030-1</name>
    <dbReference type="NCBI Taxonomy" id="1450539"/>
    <lineage>
        <taxon>Eukaryota</taxon>
        <taxon>Fungi</taxon>
        <taxon>Dikarya</taxon>
        <taxon>Ascomycota</taxon>
        <taxon>Pezizomycotina</taxon>
        <taxon>Eurotiomycetes</taxon>
        <taxon>Eurotiomycetidae</taxon>
        <taxon>Eurotiales</taxon>
        <taxon>Aspergillaceae</taxon>
        <taxon>Aspergillus</taxon>
        <taxon>Aspergillus subgen. Circumdati</taxon>
    </lineage>
</organism>
<evidence type="ECO:0000256" key="4">
    <source>
        <dbReference type="ARBA" id="ARBA00023242"/>
    </source>
</evidence>
<dbReference type="STRING" id="1450539.A0A318ZC24"/>
<feature type="domain" description="Zn(2)-C6 fungal-type" evidence="5">
    <location>
        <begin position="19"/>
        <end position="47"/>
    </location>
</feature>
<dbReference type="CDD" id="cd00067">
    <property type="entry name" value="GAL4"/>
    <property type="match status" value="1"/>
</dbReference>
<gene>
    <name evidence="6" type="ORF">BP01DRAFT_374938</name>
</gene>
<dbReference type="InterPro" id="IPR021858">
    <property type="entry name" value="Fun_TF"/>
</dbReference>
<dbReference type="PROSITE" id="PS00463">
    <property type="entry name" value="ZN2_CY6_FUNGAL_1"/>
    <property type="match status" value="1"/>
</dbReference>